<evidence type="ECO:0000259" key="2">
    <source>
        <dbReference type="Pfam" id="PF13439"/>
    </source>
</evidence>
<sequence length="379" mass="41734">MKVAIVTESFLPQINGVTNSVLRILESLGTGGHEALVIVPESAGTPKEYAGHKVKTIPALPIQSVIPIGLPIGLPNRRLEHLIDGFSPDLLHLASPMLLGMHAAKVAKKLNIPTLSVYQTDMAGFASHYGFDIAHSSLRKLVGKIHSQTDRTLAPSKSACIELTSQGVPEVYLWQRGVNNELFNPKARSEALRKYWDPTGKRTIIGYVGRLAKEKRISDLRYLDRDPSNLLIITGDGPAREKLKRDLPNAIFMGHKNGGDLAEIFASLDLFIHPGPNETFCQAVQEALSSGTPCIVPRTGGPADLVRHGKTGYVINIHRPDELESTVLHFKLRNDQVNMALQARQSVLNRTWATINAQLINHYEEILIRHRDYVDGSVA</sequence>
<dbReference type="SUPFAM" id="SSF53756">
    <property type="entry name" value="UDP-Glycosyltransferase/glycogen phosphorylase"/>
    <property type="match status" value="1"/>
</dbReference>
<evidence type="ECO:0000313" key="3">
    <source>
        <dbReference type="EMBL" id="KGA03583.1"/>
    </source>
</evidence>
<dbReference type="EMBL" id="JNSJ01000010">
    <property type="protein sequence ID" value="KGA03583.1"/>
    <property type="molecule type" value="Genomic_DNA"/>
</dbReference>
<feature type="domain" description="Glycosyl transferase family 1" evidence="1">
    <location>
        <begin position="192"/>
        <end position="330"/>
    </location>
</feature>
<dbReference type="Pfam" id="PF13439">
    <property type="entry name" value="Glyco_transf_4"/>
    <property type="match status" value="1"/>
</dbReference>
<organism evidence="3">
    <name type="scientific">freshwater metagenome</name>
    <dbReference type="NCBI Taxonomy" id="449393"/>
    <lineage>
        <taxon>unclassified sequences</taxon>
        <taxon>metagenomes</taxon>
        <taxon>ecological metagenomes</taxon>
    </lineage>
</organism>
<feature type="domain" description="Glycosyltransferase subfamily 4-like N-terminal" evidence="2">
    <location>
        <begin position="14"/>
        <end position="181"/>
    </location>
</feature>
<gene>
    <name evidence="3" type="ORF">GM49_1425</name>
</gene>
<dbReference type="InterPro" id="IPR050194">
    <property type="entry name" value="Glycosyltransferase_grp1"/>
</dbReference>
<dbReference type="PANTHER" id="PTHR45947:SF3">
    <property type="entry name" value="SULFOQUINOVOSYL TRANSFERASE SQD2"/>
    <property type="match status" value="1"/>
</dbReference>
<evidence type="ECO:0008006" key="4">
    <source>
        <dbReference type="Google" id="ProtNLM"/>
    </source>
</evidence>
<dbReference type="CDD" id="cd03814">
    <property type="entry name" value="GT4-like"/>
    <property type="match status" value="1"/>
</dbReference>
<dbReference type="PANTHER" id="PTHR45947">
    <property type="entry name" value="SULFOQUINOVOSYL TRANSFERASE SQD2"/>
    <property type="match status" value="1"/>
</dbReference>
<dbReference type="InterPro" id="IPR001296">
    <property type="entry name" value="Glyco_trans_1"/>
</dbReference>
<dbReference type="AlphaFoldDB" id="A0A094RG21"/>
<proteinExistence type="predicted"/>
<name>A0A094RG21_9ZZZZ</name>
<dbReference type="InterPro" id="IPR028098">
    <property type="entry name" value="Glyco_trans_4-like_N"/>
</dbReference>
<dbReference type="Pfam" id="PF00534">
    <property type="entry name" value="Glycos_transf_1"/>
    <property type="match status" value="1"/>
</dbReference>
<evidence type="ECO:0000259" key="1">
    <source>
        <dbReference type="Pfam" id="PF00534"/>
    </source>
</evidence>
<accession>A0A094RG21</accession>
<reference evidence="3" key="1">
    <citation type="submission" date="2014-05" db="EMBL/GenBank/DDBJ databases">
        <title>Key roles for freshwater Actinobacteria revealed by deep metagenomic sequencing.</title>
        <authorList>
            <person name="Ghai R."/>
            <person name="Mizuno C.M."/>
            <person name="Picazo A."/>
            <person name="Camacho A."/>
            <person name="Rodriguez-Valera F."/>
        </authorList>
    </citation>
    <scope>NUCLEOTIDE SEQUENCE</scope>
</reference>
<dbReference type="Gene3D" id="3.40.50.2000">
    <property type="entry name" value="Glycogen Phosphorylase B"/>
    <property type="match status" value="2"/>
</dbReference>
<protein>
    <recommendedName>
        <fullName evidence="4">Glycosyltransferase subfamily 4-like N-terminal domain-containing protein</fullName>
    </recommendedName>
</protein>
<comment type="caution">
    <text evidence="3">The sequence shown here is derived from an EMBL/GenBank/DDBJ whole genome shotgun (WGS) entry which is preliminary data.</text>
</comment>
<dbReference type="GO" id="GO:0016758">
    <property type="term" value="F:hexosyltransferase activity"/>
    <property type="evidence" value="ECO:0007669"/>
    <property type="project" value="TreeGrafter"/>
</dbReference>